<dbReference type="SUPFAM" id="SSF158472">
    <property type="entry name" value="HAMP domain-like"/>
    <property type="match status" value="1"/>
</dbReference>
<dbReference type="SUPFAM" id="SSF47226">
    <property type="entry name" value="Histidine-containing phosphotransfer domain, HPT domain"/>
    <property type="match status" value="1"/>
</dbReference>
<proteinExistence type="predicted"/>
<keyword evidence="10 23" id="KW-0418">Kinase</keyword>
<evidence type="ECO:0000256" key="8">
    <source>
        <dbReference type="ARBA" id="ARBA00022692"/>
    </source>
</evidence>
<dbReference type="Pfam" id="PF00672">
    <property type="entry name" value="HAMP"/>
    <property type="match status" value="1"/>
</dbReference>
<evidence type="ECO:0000256" key="10">
    <source>
        <dbReference type="ARBA" id="ARBA00022777"/>
    </source>
</evidence>
<dbReference type="GO" id="GO:0005886">
    <property type="term" value="C:plasma membrane"/>
    <property type="evidence" value="ECO:0007669"/>
    <property type="project" value="UniProtKB-SubCell"/>
</dbReference>
<dbReference type="Proteomes" id="UP000185639">
    <property type="component" value="Unassembled WGS sequence"/>
</dbReference>
<keyword evidence="13" id="KW-0902">Two-component regulatory system</keyword>
<evidence type="ECO:0000259" key="22">
    <source>
        <dbReference type="PROSITE" id="PS50894"/>
    </source>
</evidence>
<reference evidence="24" key="1">
    <citation type="submission" date="2017-01" db="EMBL/GenBank/DDBJ databases">
        <authorList>
            <person name="Varghese N."/>
            <person name="Submissions S."/>
        </authorList>
    </citation>
    <scope>NUCLEOTIDE SEQUENCE [LARGE SCALE GENOMIC DNA]</scope>
    <source>
        <strain evidence="24">DSM 24913</strain>
    </source>
</reference>
<evidence type="ECO:0000256" key="2">
    <source>
        <dbReference type="ARBA" id="ARBA00004429"/>
    </source>
</evidence>
<dbReference type="SUPFAM" id="SSF52172">
    <property type="entry name" value="CheY-like"/>
    <property type="match status" value="1"/>
</dbReference>
<dbReference type="Pfam" id="PF09984">
    <property type="entry name" value="sCache_4"/>
    <property type="match status" value="1"/>
</dbReference>
<organism evidence="23 24">
    <name type="scientific">Thalassolituus maritimus</name>
    <dbReference type="NCBI Taxonomy" id="484498"/>
    <lineage>
        <taxon>Bacteria</taxon>
        <taxon>Pseudomonadati</taxon>
        <taxon>Pseudomonadota</taxon>
        <taxon>Gammaproteobacteria</taxon>
        <taxon>Oceanospirillales</taxon>
        <taxon>Oceanospirillaceae</taxon>
        <taxon>Thalassolituus</taxon>
    </lineage>
</organism>
<dbReference type="CDD" id="cd16922">
    <property type="entry name" value="HATPase_EvgS-ArcB-TorS-like"/>
    <property type="match status" value="1"/>
</dbReference>
<evidence type="ECO:0000259" key="19">
    <source>
        <dbReference type="PROSITE" id="PS50109"/>
    </source>
</evidence>
<dbReference type="Gene3D" id="3.30.565.10">
    <property type="entry name" value="Histidine kinase-like ATPase, C-terminal domain"/>
    <property type="match status" value="1"/>
</dbReference>
<comment type="catalytic activity">
    <reaction evidence="1">
        <text>ATP + protein L-histidine = ADP + protein N-phospho-L-histidine.</text>
        <dbReference type="EC" id="2.7.13.3"/>
    </reaction>
</comment>
<dbReference type="Pfam" id="PF00512">
    <property type="entry name" value="HisKA"/>
    <property type="match status" value="1"/>
</dbReference>
<dbReference type="PROSITE" id="PS50109">
    <property type="entry name" value="HIS_KIN"/>
    <property type="match status" value="1"/>
</dbReference>
<evidence type="ECO:0000313" key="23">
    <source>
        <dbReference type="EMBL" id="SIS44152.1"/>
    </source>
</evidence>
<evidence type="ECO:0000256" key="5">
    <source>
        <dbReference type="ARBA" id="ARBA00022519"/>
    </source>
</evidence>
<dbReference type="CDD" id="cd00082">
    <property type="entry name" value="HisKA"/>
    <property type="match status" value="1"/>
</dbReference>
<dbReference type="EC" id="2.7.13.3" evidence="3"/>
<evidence type="ECO:0000256" key="17">
    <source>
        <dbReference type="SAM" id="Coils"/>
    </source>
</evidence>
<dbReference type="InterPro" id="IPR003594">
    <property type="entry name" value="HATPase_dom"/>
</dbReference>
<gene>
    <name evidence="23" type="ORF">SAMN05421686_101337</name>
</gene>
<dbReference type="InterPro" id="IPR036890">
    <property type="entry name" value="HATPase_C_sf"/>
</dbReference>
<keyword evidence="14 18" id="KW-0472">Membrane</keyword>
<keyword evidence="5" id="KW-0997">Cell inner membrane</keyword>
<evidence type="ECO:0000256" key="13">
    <source>
        <dbReference type="ARBA" id="ARBA00023012"/>
    </source>
</evidence>
<protein>
    <recommendedName>
        <fullName evidence="3">histidine kinase</fullName>
        <ecNumber evidence="3">2.7.13.3</ecNumber>
    </recommendedName>
</protein>
<evidence type="ECO:0000256" key="7">
    <source>
        <dbReference type="ARBA" id="ARBA00022679"/>
    </source>
</evidence>
<keyword evidence="24" id="KW-1185">Reference proteome</keyword>
<dbReference type="PROSITE" id="PS50110">
    <property type="entry name" value="RESPONSE_REGULATORY"/>
    <property type="match status" value="1"/>
</dbReference>
<dbReference type="InterPro" id="IPR036641">
    <property type="entry name" value="HPT_dom_sf"/>
</dbReference>
<evidence type="ECO:0000256" key="11">
    <source>
        <dbReference type="ARBA" id="ARBA00022840"/>
    </source>
</evidence>
<feature type="transmembrane region" description="Helical" evidence="18">
    <location>
        <begin position="12"/>
        <end position="31"/>
    </location>
</feature>
<evidence type="ECO:0000256" key="3">
    <source>
        <dbReference type="ARBA" id="ARBA00012438"/>
    </source>
</evidence>
<dbReference type="Gene3D" id="1.10.287.130">
    <property type="match status" value="1"/>
</dbReference>
<dbReference type="PROSITE" id="PS50885">
    <property type="entry name" value="HAMP"/>
    <property type="match status" value="1"/>
</dbReference>
<evidence type="ECO:0000256" key="15">
    <source>
        <dbReference type="PROSITE-ProRule" id="PRU00110"/>
    </source>
</evidence>
<feature type="domain" description="HAMP" evidence="21">
    <location>
        <begin position="201"/>
        <end position="253"/>
    </location>
</feature>
<evidence type="ECO:0000256" key="4">
    <source>
        <dbReference type="ARBA" id="ARBA00022475"/>
    </source>
</evidence>
<dbReference type="Pfam" id="PF02518">
    <property type="entry name" value="HATPase_c"/>
    <property type="match status" value="1"/>
</dbReference>
<comment type="subcellular location">
    <subcellularLocation>
        <location evidence="2">Cell inner membrane</location>
        <topology evidence="2">Multi-pass membrane protein</topology>
    </subcellularLocation>
</comment>
<evidence type="ECO:0000256" key="12">
    <source>
        <dbReference type="ARBA" id="ARBA00022989"/>
    </source>
</evidence>
<dbReference type="InterPro" id="IPR001789">
    <property type="entry name" value="Sig_transdc_resp-reg_receiver"/>
</dbReference>
<dbReference type="FunFam" id="3.30.565.10:FF:000010">
    <property type="entry name" value="Sensor histidine kinase RcsC"/>
    <property type="match status" value="1"/>
</dbReference>
<evidence type="ECO:0000256" key="1">
    <source>
        <dbReference type="ARBA" id="ARBA00000085"/>
    </source>
</evidence>
<feature type="transmembrane region" description="Helical" evidence="18">
    <location>
        <begin position="177"/>
        <end position="197"/>
    </location>
</feature>
<dbReference type="SMART" id="SM00304">
    <property type="entry name" value="HAMP"/>
    <property type="match status" value="1"/>
</dbReference>
<dbReference type="InterPro" id="IPR003660">
    <property type="entry name" value="HAMP_dom"/>
</dbReference>
<evidence type="ECO:0000259" key="21">
    <source>
        <dbReference type="PROSITE" id="PS50885"/>
    </source>
</evidence>
<dbReference type="SMART" id="SM00388">
    <property type="entry name" value="HisKA"/>
    <property type="match status" value="1"/>
</dbReference>
<evidence type="ECO:0000313" key="24">
    <source>
        <dbReference type="Proteomes" id="UP000185639"/>
    </source>
</evidence>
<keyword evidence="8 18" id="KW-0812">Transmembrane</keyword>
<keyword evidence="11" id="KW-0067">ATP-binding</keyword>
<dbReference type="Pfam" id="PF00072">
    <property type="entry name" value="Response_reg"/>
    <property type="match status" value="1"/>
</dbReference>
<keyword evidence="7" id="KW-0808">Transferase</keyword>
<feature type="domain" description="Response regulatory" evidence="20">
    <location>
        <begin position="668"/>
        <end position="784"/>
    </location>
</feature>
<evidence type="ECO:0000256" key="9">
    <source>
        <dbReference type="ARBA" id="ARBA00022741"/>
    </source>
</evidence>
<feature type="modified residue" description="Phosphohistidine" evidence="15">
    <location>
        <position position="858"/>
    </location>
</feature>
<dbReference type="Gene3D" id="3.40.50.2300">
    <property type="match status" value="1"/>
</dbReference>
<feature type="domain" description="HPt" evidence="22">
    <location>
        <begin position="819"/>
        <end position="912"/>
    </location>
</feature>
<dbReference type="Gene3D" id="1.20.120.160">
    <property type="entry name" value="HPT domain"/>
    <property type="match status" value="1"/>
</dbReference>
<dbReference type="CDD" id="cd00088">
    <property type="entry name" value="HPT"/>
    <property type="match status" value="1"/>
</dbReference>
<keyword evidence="12 18" id="KW-1133">Transmembrane helix</keyword>
<dbReference type="InterPro" id="IPR003661">
    <property type="entry name" value="HisK_dim/P_dom"/>
</dbReference>
<dbReference type="InterPro" id="IPR019247">
    <property type="entry name" value="Histidine_kinase_BarA_N"/>
</dbReference>
<feature type="modified residue" description="4-aspartylphosphate" evidence="16">
    <location>
        <position position="717"/>
    </location>
</feature>
<dbReference type="SMART" id="SM00448">
    <property type="entry name" value="REC"/>
    <property type="match status" value="1"/>
</dbReference>
<dbReference type="PRINTS" id="PR00344">
    <property type="entry name" value="BCTRLSENSOR"/>
</dbReference>
<dbReference type="OrthoDB" id="9797243at2"/>
<keyword evidence="4" id="KW-1003">Cell membrane</keyword>
<dbReference type="Gene3D" id="6.10.340.10">
    <property type="match status" value="1"/>
</dbReference>
<dbReference type="PROSITE" id="PS50894">
    <property type="entry name" value="HPT"/>
    <property type="match status" value="1"/>
</dbReference>
<dbReference type="InterPro" id="IPR011006">
    <property type="entry name" value="CheY-like_superfamily"/>
</dbReference>
<feature type="domain" description="Histidine kinase" evidence="19">
    <location>
        <begin position="300"/>
        <end position="521"/>
    </location>
</feature>
<dbReference type="EMBL" id="FTOH01000001">
    <property type="protein sequence ID" value="SIS44152.1"/>
    <property type="molecule type" value="Genomic_DNA"/>
</dbReference>
<evidence type="ECO:0000259" key="20">
    <source>
        <dbReference type="PROSITE" id="PS50110"/>
    </source>
</evidence>
<dbReference type="InterPro" id="IPR036097">
    <property type="entry name" value="HisK_dim/P_sf"/>
</dbReference>
<evidence type="ECO:0000256" key="18">
    <source>
        <dbReference type="SAM" id="Phobius"/>
    </source>
</evidence>
<name>A0A1N7J467_9GAMM</name>
<accession>A0A1N7J467</accession>
<dbReference type="PANTHER" id="PTHR45339">
    <property type="entry name" value="HYBRID SIGNAL TRANSDUCTION HISTIDINE KINASE J"/>
    <property type="match status" value="1"/>
</dbReference>
<dbReference type="CDD" id="cd17546">
    <property type="entry name" value="REC_hyHK_CKI1_RcsC-like"/>
    <property type="match status" value="1"/>
</dbReference>
<dbReference type="InterPro" id="IPR004358">
    <property type="entry name" value="Sig_transdc_His_kin-like_C"/>
</dbReference>
<keyword evidence="17" id="KW-0175">Coiled coil</keyword>
<dbReference type="FunFam" id="1.10.287.130:FF:000003">
    <property type="entry name" value="Histidine kinase"/>
    <property type="match status" value="1"/>
</dbReference>
<evidence type="ECO:0000256" key="16">
    <source>
        <dbReference type="PROSITE-ProRule" id="PRU00169"/>
    </source>
</evidence>
<dbReference type="RefSeq" id="WP_076513824.1">
    <property type="nucleotide sequence ID" value="NZ_FTOH01000001.1"/>
</dbReference>
<keyword evidence="9" id="KW-0547">Nucleotide-binding</keyword>
<dbReference type="PANTHER" id="PTHR45339:SF1">
    <property type="entry name" value="HYBRID SIGNAL TRANSDUCTION HISTIDINE KINASE J"/>
    <property type="match status" value="1"/>
</dbReference>
<evidence type="ECO:0000256" key="14">
    <source>
        <dbReference type="ARBA" id="ARBA00023136"/>
    </source>
</evidence>
<dbReference type="GO" id="GO:0000155">
    <property type="term" value="F:phosphorelay sensor kinase activity"/>
    <property type="evidence" value="ECO:0007669"/>
    <property type="project" value="InterPro"/>
</dbReference>
<sequence>MNNWSIRNRILLMALLPGVMVSLVLGMFFIVGRASDLSDLLEARALAMGKQLAPTCEYGVMTGNTGILQNIANNMLEERDVRAVNLFDQEMNLLAHSGPRMIADRISATELKENQLQLARTTGSVRVKAPIFAQNLVISDQLTEQFYAQAQDTELRLLGWAEIELSNSNTRLMQYQLLASSFSIIAVVLLLGSFFAIRISRNISGPVQDILNALNEIRGGKLDTRIHVNSTGELQDLAAGVNAMAAAIQRANIEHQHSMEQSARESQETIDELEIRNHELMIEHRNALESSRTKSEFLANVSHEIRTPLNGIIGFSDLLARTQVNERQGEYVDTIRRSSEDLLNIINDILDLSKIDAGKLILEAENFDLRDLVEEVLQVLTPNAYSKGIEVYQYISPDMPDLIVSDRLRLKQVLTNLCSNAVKFTHEGGVSISVVPIQQKNGHISIQFDVADTGIGISSEQQARLFQAFSQADPGIARQYGGTGLGLIISRALVEAMGGDIRVHSDEGAGSTFSFTIEAEIDEENAQLPQSLADCKIALINPNGAPSRDTIELLEKRGATLKEYHSPAEVPTTCGEKKTDVAIIFCDRHMISQGGMDEWMTICSGKGIPVLNISRNALPERMRATLTTPLLTAPYTQTQLVRQVLQLCGHNVEPLAAPDTPAPQEVPTVLAVDDNEANLKLAVTLLNELGVNTLQAPSGFDAVAMATRDCPDLILMDIQMPGMSGNEATARIRKLPGKRNLPIVALTAHAMSDERQALIANGFSDYQTKPVSMEQLARIIERWTGFKADSEESPPLRHEAPAATGIFNTELALHQANGNPGLATDMFSMLIDMLRKEKDVILELWEEEKMPELLEATHKLHGAARYCGVPALRSALEAFETCLKEQNSEAYPELLRELMTETERLLKWAGDNDWQAQFEDASGTKANTENA</sequence>
<dbReference type="GO" id="GO:0005524">
    <property type="term" value="F:ATP binding"/>
    <property type="evidence" value="ECO:0007669"/>
    <property type="project" value="UniProtKB-KW"/>
</dbReference>
<feature type="coiled-coil region" evidence="17">
    <location>
        <begin position="256"/>
        <end position="290"/>
    </location>
</feature>
<dbReference type="SUPFAM" id="SSF47384">
    <property type="entry name" value="Homodimeric domain of signal transducing histidine kinase"/>
    <property type="match status" value="1"/>
</dbReference>
<dbReference type="InterPro" id="IPR005467">
    <property type="entry name" value="His_kinase_dom"/>
</dbReference>
<dbReference type="SUPFAM" id="SSF55874">
    <property type="entry name" value="ATPase domain of HSP90 chaperone/DNA topoisomerase II/histidine kinase"/>
    <property type="match status" value="1"/>
</dbReference>
<dbReference type="STRING" id="484498.SAMN05421686_101337"/>
<keyword evidence="6 16" id="KW-0597">Phosphoprotein</keyword>
<dbReference type="SMART" id="SM00387">
    <property type="entry name" value="HATPase_c"/>
    <property type="match status" value="1"/>
</dbReference>
<dbReference type="AlphaFoldDB" id="A0A1N7J467"/>
<dbReference type="Pfam" id="PF01627">
    <property type="entry name" value="Hpt"/>
    <property type="match status" value="1"/>
</dbReference>
<evidence type="ECO:0000256" key="6">
    <source>
        <dbReference type="ARBA" id="ARBA00022553"/>
    </source>
</evidence>
<dbReference type="InterPro" id="IPR008207">
    <property type="entry name" value="Sig_transdc_His_kin_Hpt_dom"/>
</dbReference>